<dbReference type="InterPro" id="IPR020084">
    <property type="entry name" value="NUDIX_hydrolase_CS"/>
</dbReference>
<sequence>MSVQPLLSATVFDRAAQHRGDLRWLADAWERSRVLCVSPKSATPVVTGAGGVPQLSYRAAADVPPAVPRRFLGVAGGVPYFAATLEPDDGDWRTLRELGLAVDELAAGLFTAAIALEQWHQRHTHCPLCGAPTVEANGGWTRTCPQDGSEHFPRTDPAVIMLIHDGADLALLGNGAGWGPGRYSTLAGFVEPGESLESAVAREVYEEVGVAVRDVRYVASQPWPFPSSLMLGFSGRLDGDAALRVDPVEMQAAGWFTRAEVQRAADWSDAGTEPDPRATVRSISPKLSISRFLIDLWLAGELP</sequence>
<comment type="cofactor">
    <cofactor evidence="1">
        <name>Mg(2+)</name>
        <dbReference type="ChEBI" id="CHEBI:18420"/>
    </cofactor>
</comment>
<dbReference type="CDD" id="cd03429">
    <property type="entry name" value="NUDIX_NADH_pyrophosphatase_Nudt13"/>
    <property type="match status" value="1"/>
</dbReference>
<dbReference type="InterPro" id="IPR000086">
    <property type="entry name" value="NUDIX_hydrolase_dom"/>
</dbReference>
<comment type="cofactor">
    <cofactor evidence="2">
        <name>Zn(2+)</name>
        <dbReference type="ChEBI" id="CHEBI:29105"/>
    </cofactor>
</comment>
<evidence type="ECO:0000256" key="3">
    <source>
        <dbReference type="ARBA" id="ARBA00009595"/>
    </source>
</evidence>
<evidence type="ECO:0000256" key="6">
    <source>
        <dbReference type="ARBA" id="ARBA00022801"/>
    </source>
</evidence>
<dbReference type="EC" id="3.6.1.22" evidence="4"/>
<evidence type="ECO:0000256" key="8">
    <source>
        <dbReference type="ARBA" id="ARBA00023027"/>
    </source>
</evidence>
<dbReference type="PANTHER" id="PTHR42904:SF6">
    <property type="entry name" value="NAD-CAPPED RNA HYDROLASE NUDT12"/>
    <property type="match status" value="1"/>
</dbReference>
<evidence type="ECO:0000313" key="11">
    <source>
        <dbReference type="EMBL" id="WAX56178.1"/>
    </source>
</evidence>
<evidence type="ECO:0000256" key="4">
    <source>
        <dbReference type="ARBA" id="ARBA00012381"/>
    </source>
</evidence>
<dbReference type="InterPro" id="IPR049734">
    <property type="entry name" value="NudC-like_C"/>
</dbReference>
<evidence type="ECO:0000259" key="10">
    <source>
        <dbReference type="PROSITE" id="PS51462"/>
    </source>
</evidence>
<dbReference type="NCBIfam" id="NF001299">
    <property type="entry name" value="PRK00241.1"/>
    <property type="match status" value="1"/>
</dbReference>
<keyword evidence="12" id="KW-1185">Reference proteome</keyword>
<evidence type="ECO:0000313" key="12">
    <source>
        <dbReference type="Proteomes" id="UP001164693"/>
    </source>
</evidence>
<dbReference type="SUPFAM" id="SSF55811">
    <property type="entry name" value="Nudix"/>
    <property type="match status" value="1"/>
</dbReference>
<keyword evidence="8" id="KW-0520">NAD</keyword>
<dbReference type="Proteomes" id="UP001164693">
    <property type="component" value="Chromosome"/>
</dbReference>
<evidence type="ECO:0000256" key="7">
    <source>
        <dbReference type="ARBA" id="ARBA00022842"/>
    </source>
</evidence>
<proteinExistence type="inferred from homology"/>
<dbReference type="Pfam" id="PF00293">
    <property type="entry name" value="NUDIX"/>
    <property type="match status" value="1"/>
</dbReference>
<dbReference type="RefSeq" id="WP_269442707.1">
    <property type="nucleotide sequence ID" value="NZ_CP097463.1"/>
</dbReference>
<evidence type="ECO:0000256" key="2">
    <source>
        <dbReference type="ARBA" id="ARBA00001947"/>
    </source>
</evidence>
<protein>
    <recommendedName>
        <fullName evidence="4">NAD(+) diphosphatase</fullName>
        <ecNumber evidence="4">3.6.1.22</ecNumber>
    </recommendedName>
</protein>
<reference evidence="11" key="1">
    <citation type="submission" date="2022-05" db="EMBL/GenBank/DDBJ databases">
        <title>Jatrophihabitans sp. SB3-54 whole genome sequence.</title>
        <authorList>
            <person name="Suh M.K."/>
            <person name="Eom M.K."/>
            <person name="Kim J.S."/>
            <person name="Kim H.S."/>
            <person name="Do H.E."/>
            <person name="Shin Y.K."/>
            <person name="Lee J.-S."/>
        </authorList>
    </citation>
    <scope>NUCLEOTIDE SEQUENCE</scope>
    <source>
        <strain evidence="11">SB3-54</strain>
    </source>
</reference>
<comment type="similarity">
    <text evidence="3">Belongs to the Nudix hydrolase family. NudC subfamily.</text>
</comment>
<dbReference type="Gene3D" id="3.90.79.20">
    <property type="match status" value="1"/>
</dbReference>
<evidence type="ECO:0000256" key="9">
    <source>
        <dbReference type="ARBA" id="ARBA00023679"/>
    </source>
</evidence>
<dbReference type="InterPro" id="IPR015376">
    <property type="entry name" value="Znr_NADH_PPase"/>
</dbReference>
<dbReference type="InterPro" id="IPR050241">
    <property type="entry name" value="NAD-cap_RNA_hydrolase_NudC"/>
</dbReference>
<organism evidence="11 12">
    <name type="scientific">Jatrophihabitans cynanchi</name>
    <dbReference type="NCBI Taxonomy" id="2944128"/>
    <lineage>
        <taxon>Bacteria</taxon>
        <taxon>Bacillati</taxon>
        <taxon>Actinomycetota</taxon>
        <taxon>Actinomycetes</taxon>
        <taxon>Jatrophihabitantales</taxon>
        <taxon>Jatrophihabitantaceae</taxon>
        <taxon>Jatrophihabitans</taxon>
    </lineage>
</organism>
<accession>A0ABY7JV27</accession>
<evidence type="ECO:0000256" key="5">
    <source>
        <dbReference type="ARBA" id="ARBA00022723"/>
    </source>
</evidence>
<gene>
    <name evidence="11" type="primary">nudC</name>
    <name evidence="11" type="ORF">M6B22_16770</name>
</gene>
<comment type="catalytic activity">
    <reaction evidence="9">
        <text>a 5'-end NAD(+)-phospho-ribonucleoside in mRNA + H2O = a 5'-end phospho-adenosine-phospho-ribonucleoside in mRNA + beta-nicotinamide D-ribonucleotide + 2 H(+)</text>
        <dbReference type="Rhea" id="RHEA:60876"/>
        <dbReference type="Rhea" id="RHEA-COMP:15698"/>
        <dbReference type="Rhea" id="RHEA-COMP:15719"/>
        <dbReference type="ChEBI" id="CHEBI:14649"/>
        <dbReference type="ChEBI" id="CHEBI:15377"/>
        <dbReference type="ChEBI" id="CHEBI:15378"/>
        <dbReference type="ChEBI" id="CHEBI:144029"/>
        <dbReference type="ChEBI" id="CHEBI:144051"/>
    </reaction>
    <physiologicalReaction direction="left-to-right" evidence="9">
        <dbReference type="Rhea" id="RHEA:60877"/>
    </physiologicalReaction>
</comment>
<keyword evidence="7" id="KW-0460">Magnesium</keyword>
<dbReference type="Pfam" id="PF09297">
    <property type="entry name" value="Zn_ribbon_NUD"/>
    <property type="match status" value="1"/>
</dbReference>
<dbReference type="Gene3D" id="3.90.79.10">
    <property type="entry name" value="Nucleoside Triphosphate Pyrophosphohydrolase"/>
    <property type="match status" value="1"/>
</dbReference>
<keyword evidence="5" id="KW-0479">Metal-binding</keyword>
<dbReference type="GO" id="GO:0016787">
    <property type="term" value="F:hydrolase activity"/>
    <property type="evidence" value="ECO:0007669"/>
    <property type="project" value="UniProtKB-KW"/>
</dbReference>
<dbReference type="PROSITE" id="PS51462">
    <property type="entry name" value="NUDIX"/>
    <property type="match status" value="1"/>
</dbReference>
<keyword evidence="6 11" id="KW-0378">Hydrolase</keyword>
<name>A0ABY7JV27_9ACTN</name>
<dbReference type="EMBL" id="CP097463">
    <property type="protein sequence ID" value="WAX56178.1"/>
    <property type="molecule type" value="Genomic_DNA"/>
</dbReference>
<dbReference type="InterPro" id="IPR015797">
    <property type="entry name" value="NUDIX_hydrolase-like_dom_sf"/>
</dbReference>
<dbReference type="PROSITE" id="PS00893">
    <property type="entry name" value="NUDIX_BOX"/>
    <property type="match status" value="1"/>
</dbReference>
<dbReference type="PANTHER" id="PTHR42904">
    <property type="entry name" value="NUDIX HYDROLASE, NUDC SUBFAMILY"/>
    <property type="match status" value="1"/>
</dbReference>
<feature type="domain" description="Nudix hydrolase" evidence="10">
    <location>
        <begin position="153"/>
        <end position="277"/>
    </location>
</feature>
<evidence type="ECO:0000256" key="1">
    <source>
        <dbReference type="ARBA" id="ARBA00001946"/>
    </source>
</evidence>